<dbReference type="PANTHER" id="PTHR10098:SF108">
    <property type="entry name" value="TETRATRICOPEPTIDE REPEAT PROTEIN 28"/>
    <property type="match status" value="1"/>
</dbReference>
<comment type="caution">
    <text evidence="1">The sequence shown here is derived from an EMBL/GenBank/DDBJ whole genome shotgun (WGS) entry which is preliminary data.</text>
</comment>
<dbReference type="InterPro" id="IPR019734">
    <property type="entry name" value="TPR_rpt"/>
</dbReference>
<dbReference type="SMART" id="SM00028">
    <property type="entry name" value="TPR"/>
    <property type="match status" value="5"/>
</dbReference>
<reference evidence="1" key="1">
    <citation type="journal article" date="2020" name="mSystems">
        <title>Genome- and Community-Level Interaction Insights into Carbon Utilization and Element Cycling Functions of Hydrothermarchaeota in Hydrothermal Sediment.</title>
        <authorList>
            <person name="Zhou Z."/>
            <person name="Liu Y."/>
            <person name="Xu W."/>
            <person name="Pan J."/>
            <person name="Luo Z.H."/>
            <person name="Li M."/>
        </authorList>
    </citation>
    <scope>NUCLEOTIDE SEQUENCE [LARGE SCALE GENOMIC DNA]</scope>
    <source>
        <strain evidence="1">SpSt-794</strain>
    </source>
</reference>
<evidence type="ECO:0000313" key="1">
    <source>
        <dbReference type="EMBL" id="HGW60188.1"/>
    </source>
</evidence>
<protein>
    <submittedName>
        <fullName evidence="1">Tetratricopeptide repeat protein</fullName>
    </submittedName>
</protein>
<dbReference type="Pfam" id="PF13181">
    <property type="entry name" value="TPR_8"/>
    <property type="match status" value="1"/>
</dbReference>
<dbReference type="InterPro" id="IPR011990">
    <property type="entry name" value="TPR-like_helical_dom_sf"/>
</dbReference>
<name>A0A7C4TVI7_9BACT</name>
<dbReference type="PANTHER" id="PTHR10098">
    <property type="entry name" value="RAPSYN-RELATED"/>
    <property type="match status" value="1"/>
</dbReference>
<sequence>MEKEVELRSTLIALYEALKNAQSPYEKLKIYMNLGLTYLLLEESGDKRENIISALLNFDEGEKIARMLGNKEDMIEVELNKGFVFYRLAHLEEPDYNLEKAVSHYLTALSLLKETQNKGKLVNLYYNLGSTYLFWGKRENVEEAIKYFEEAVKLEEFAESKKIVGLIYHGLGVCYYMLGKFETDEAYFENAVKNFRESLDYFGNEDILDIASTKSHLASSILEIAILQGKESQFQEAYTLYNDALEIYKDKSTDDYGTTIFNMGMLFLNESRLKEIGDSRRAELLKKAIGYFEEGVDYFPRDIHPEGFIRINYELAYAKRELFFLRRESSLLNEVKEHIENIVPMLDREKNPYMYLTSQFFCGEAYFYTGDKKRALGYFEASYKVAESFDKELAQSISMIVEKVRSL</sequence>
<accession>A0A7C4TVI7</accession>
<dbReference type="AlphaFoldDB" id="A0A7C4TVI7"/>
<gene>
    <name evidence="1" type="ORF">ENV82_01930</name>
</gene>
<dbReference type="EMBL" id="DTHV01000060">
    <property type="protein sequence ID" value="HGW60188.1"/>
    <property type="molecule type" value="Genomic_DNA"/>
</dbReference>
<dbReference type="SUPFAM" id="SSF48452">
    <property type="entry name" value="TPR-like"/>
    <property type="match status" value="1"/>
</dbReference>
<dbReference type="Gene3D" id="1.25.40.10">
    <property type="entry name" value="Tetratricopeptide repeat domain"/>
    <property type="match status" value="2"/>
</dbReference>
<organism evidence="1">
    <name type="scientific">Caldisericum exile</name>
    <dbReference type="NCBI Taxonomy" id="693075"/>
    <lineage>
        <taxon>Bacteria</taxon>
        <taxon>Pseudomonadati</taxon>
        <taxon>Caldisericota/Cryosericota group</taxon>
        <taxon>Caldisericota</taxon>
        <taxon>Caldisericia</taxon>
        <taxon>Caldisericales</taxon>
        <taxon>Caldisericaceae</taxon>
        <taxon>Caldisericum</taxon>
    </lineage>
</organism>
<proteinExistence type="predicted"/>